<dbReference type="GO" id="GO:0003677">
    <property type="term" value="F:DNA binding"/>
    <property type="evidence" value="ECO:0007669"/>
    <property type="project" value="UniProtKB-UniRule"/>
</dbReference>
<dbReference type="Gene3D" id="1.10.357.10">
    <property type="entry name" value="Tetracycline Repressor, domain 2"/>
    <property type="match status" value="1"/>
</dbReference>
<keyword evidence="2 4" id="KW-0238">DNA-binding</keyword>
<evidence type="ECO:0000256" key="1">
    <source>
        <dbReference type="ARBA" id="ARBA00023015"/>
    </source>
</evidence>
<dbReference type="AlphaFoldDB" id="A0A1V8RUM7"/>
<accession>A0A1V8RUM7</accession>
<dbReference type="Pfam" id="PF00440">
    <property type="entry name" value="TetR_N"/>
    <property type="match status" value="1"/>
</dbReference>
<dbReference type="InterPro" id="IPR036271">
    <property type="entry name" value="Tet_transcr_reg_TetR-rel_C_sf"/>
</dbReference>
<evidence type="ECO:0000256" key="2">
    <source>
        <dbReference type="ARBA" id="ARBA00023125"/>
    </source>
</evidence>
<dbReference type="RefSeq" id="WP_080918555.1">
    <property type="nucleotide sequence ID" value="NZ_MDET01000005.1"/>
</dbReference>
<protein>
    <submittedName>
        <fullName evidence="6">Transcriptional regulator</fullName>
    </submittedName>
</protein>
<name>A0A1V8RUM7_9HYPH</name>
<feature type="DNA-binding region" description="H-T-H motif" evidence="4">
    <location>
        <begin position="24"/>
        <end position="43"/>
    </location>
</feature>
<sequence>MDKKEQLITTAFQLFYRHGVHAVGINRVLAESGVAKKTLYNHFPGKDDLVAATIDHCDRRYFSWLNGRLENVEDGEEALWAVFDALDDLFKGRDPSVQAFYGCYFINVAAEFSDPNDPIHQKCARNKMEMMKLIRFHVAQMLPYEESKLEISDTIAMLIEGAIVRAHVASDADAALKAKAAAKRLFSTQVKV</sequence>
<evidence type="ECO:0000256" key="3">
    <source>
        <dbReference type="ARBA" id="ARBA00023163"/>
    </source>
</evidence>
<evidence type="ECO:0000313" key="6">
    <source>
        <dbReference type="EMBL" id="OQM76814.1"/>
    </source>
</evidence>
<reference evidence="6 7" key="1">
    <citation type="journal article" date="2016" name="Int. J. Syst. Evol. Microbiol.">
        <title>Pseudaminobacter manganicus sp. nov., isolated from sludge of a manganese mine.</title>
        <authorList>
            <person name="Li J."/>
            <person name="Huang J."/>
            <person name="Liao S."/>
            <person name="Wang G."/>
        </authorList>
    </citation>
    <scope>NUCLEOTIDE SEQUENCE [LARGE SCALE GENOMIC DNA]</scope>
    <source>
        <strain evidence="6 7">JH-7</strain>
    </source>
</reference>
<feature type="domain" description="HTH tetR-type" evidence="5">
    <location>
        <begin position="1"/>
        <end position="61"/>
    </location>
</feature>
<dbReference type="STRING" id="1873176.BFN67_13005"/>
<dbReference type="InterPro" id="IPR001647">
    <property type="entry name" value="HTH_TetR"/>
</dbReference>
<organism evidence="6 7">
    <name type="scientific">Manganibacter manganicus</name>
    <dbReference type="NCBI Taxonomy" id="1873176"/>
    <lineage>
        <taxon>Bacteria</taxon>
        <taxon>Pseudomonadati</taxon>
        <taxon>Pseudomonadota</taxon>
        <taxon>Alphaproteobacteria</taxon>
        <taxon>Hyphomicrobiales</taxon>
        <taxon>Phyllobacteriaceae</taxon>
        <taxon>Manganibacter</taxon>
    </lineage>
</organism>
<gene>
    <name evidence="6" type="ORF">BFN67_13005</name>
</gene>
<keyword evidence="3" id="KW-0804">Transcription</keyword>
<evidence type="ECO:0000256" key="4">
    <source>
        <dbReference type="PROSITE-ProRule" id="PRU00335"/>
    </source>
</evidence>
<dbReference type="PROSITE" id="PS50977">
    <property type="entry name" value="HTH_TETR_2"/>
    <property type="match status" value="1"/>
</dbReference>
<comment type="caution">
    <text evidence="6">The sequence shown here is derived from an EMBL/GenBank/DDBJ whole genome shotgun (WGS) entry which is preliminary data.</text>
</comment>
<dbReference type="Proteomes" id="UP000191905">
    <property type="component" value="Unassembled WGS sequence"/>
</dbReference>
<dbReference type="SUPFAM" id="SSF48498">
    <property type="entry name" value="Tetracyclin repressor-like, C-terminal domain"/>
    <property type="match status" value="1"/>
</dbReference>
<dbReference type="PRINTS" id="PR00455">
    <property type="entry name" value="HTHTETR"/>
</dbReference>
<proteinExistence type="predicted"/>
<dbReference type="PANTHER" id="PTHR47506">
    <property type="entry name" value="TRANSCRIPTIONAL REGULATORY PROTEIN"/>
    <property type="match status" value="1"/>
</dbReference>
<keyword evidence="1" id="KW-0805">Transcription regulation</keyword>
<dbReference type="EMBL" id="MDET01000005">
    <property type="protein sequence ID" value="OQM76814.1"/>
    <property type="molecule type" value="Genomic_DNA"/>
</dbReference>
<dbReference type="OrthoDB" id="9787680at2"/>
<evidence type="ECO:0000313" key="7">
    <source>
        <dbReference type="Proteomes" id="UP000191905"/>
    </source>
</evidence>
<keyword evidence="7" id="KW-1185">Reference proteome</keyword>
<dbReference type="PANTHER" id="PTHR47506:SF1">
    <property type="entry name" value="HTH-TYPE TRANSCRIPTIONAL REGULATOR YJDC"/>
    <property type="match status" value="1"/>
</dbReference>
<evidence type="ECO:0000259" key="5">
    <source>
        <dbReference type="PROSITE" id="PS50977"/>
    </source>
</evidence>
<dbReference type="InterPro" id="IPR009057">
    <property type="entry name" value="Homeodomain-like_sf"/>
</dbReference>
<dbReference type="SUPFAM" id="SSF46689">
    <property type="entry name" value="Homeodomain-like"/>
    <property type="match status" value="1"/>
</dbReference>